<dbReference type="InterPro" id="IPR050600">
    <property type="entry name" value="SETD3_SETD6_MTase"/>
</dbReference>
<dbReference type="PANTHER" id="PTHR13271:SF151">
    <property type="entry name" value="SET DOMAIN-CONTAINING PROTEIN 4"/>
    <property type="match status" value="1"/>
</dbReference>
<accession>A0A433P689</accession>
<evidence type="ECO:0008006" key="3">
    <source>
        <dbReference type="Google" id="ProtNLM"/>
    </source>
</evidence>
<reference evidence="1 2" key="1">
    <citation type="journal article" date="2018" name="New Phytol.">
        <title>Phylogenomics of Endogonaceae and evolution of mycorrhizas within Mucoromycota.</title>
        <authorList>
            <person name="Chang Y."/>
            <person name="Desiro A."/>
            <person name="Na H."/>
            <person name="Sandor L."/>
            <person name="Lipzen A."/>
            <person name="Clum A."/>
            <person name="Barry K."/>
            <person name="Grigoriev I.V."/>
            <person name="Martin F.M."/>
            <person name="Stajich J.E."/>
            <person name="Smith M.E."/>
            <person name="Bonito G."/>
            <person name="Spatafora J.W."/>
        </authorList>
    </citation>
    <scope>NUCLEOTIDE SEQUENCE [LARGE SCALE GENOMIC DNA]</scope>
    <source>
        <strain evidence="1 2">AD002</strain>
    </source>
</reference>
<dbReference type="EMBL" id="RBNJ01031270">
    <property type="protein sequence ID" value="RUS13048.1"/>
    <property type="molecule type" value="Genomic_DNA"/>
</dbReference>
<keyword evidence="2" id="KW-1185">Reference proteome</keyword>
<dbReference type="GO" id="GO:0016279">
    <property type="term" value="F:protein-lysine N-methyltransferase activity"/>
    <property type="evidence" value="ECO:0007669"/>
    <property type="project" value="TreeGrafter"/>
</dbReference>
<feature type="non-terminal residue" evidence="1">
    <location>
        <position position="1"/>
    </location>
</feature>
<feature type="non-terminal residue" evidence="1">
    <location>
        <position position="168"/>
    </location>
</feature>
<organism evidence="1 2">
    <name type="scientific">Jimgerdemannia flammicorona</name>
    <dbReference type="NCBI Taxonomy" id="994334"/>
    <lineage>
        <taxon>Eukaryota</taxon>
        <taxon>Fungi</taxon>
        <taxon>Fungi incertae sedis</taxon>
        <taxon>Mucoromycota</taxon>
        <taxon>Mucoromycotina</taxon>
        <taxon>Endogonomycetes</taxon>
        <taxon>Endogonales</taxon>
        <taxon>Endogonaceae</taxon>
        <taxon>Jimgerdemannia</taxon>
    </lineage>
</organism>
<gene>
    <name evidence="1" type="ORF">BC938DRAFT_478177</name>
</gene>
<evidence type="ECO:0000313" key="1">
    <source>
        <dbReference type="EMBL" id="RUS13048.1"/>
    </source>
</evidence>
<dbReference type="Proteomes" id="UP000274822">
    <property type="component" value="Unassembled WGS sequence"/>
</dbReference>
<proteinExistence type="predicted"/>
<dbReference type="PANTHER" id="PTHR13271">
    <property type="entry name" value="UNCHARACTERIZED PUTATIVE METHYLTRANSFERASE"/>
    <property type="match status" value="1"/>
</dbReference>
<sequence length="168" mass="19318">QYSFAAYPQVFINYGPHDNYFILKEYGFVISRNPYNYVSLDDEFLELNVPGETDEAREQKIELLKAKGFFGDYTIHCQNDISFRLLCALRLRLLASFDSRRPVTYAAWEKVVMGERELVDERNERGVYECLGIMCERVVARAGVALEMLDIAIGVLTKCQLARLDGPE</sequence>
<name>A0A433P689_9FUNG</name>
<evidence type="ECO:0000313" key="2">
    <source>
        <dbReference type="Proteomes" id="UP000274822"/>
    </source>
</evidence>
<comment type="caution">
    <text evidence="1">The sequence shown here is derived from an EMBL/GenBank/DDBJ whole genome shotgun (WGS) entry which is preliminary data.</text>
</comment>
<protein>
    <recommendedName>
        <fullName evidence="3">Rubisco LSMT substrate-binding domain-containing protein</fullName>
    </recommendedName>
</protein>
<dbReference type="AlphaFoldDB" id="A0A433P689"/>